<reference evidence="1" key="1">
    <citation type="journal article" date="2021" name="New Phytol.">
        <title>Evolutionary innovations through gain and loss of genes in the ectomycorrhizal Boletales.</title>
        <authorList>
            <person name="Wu G."/>
            <person name="Miyauchi S."/>
            <person name="Morin E."/>
            <person name="Kuo A."/>
            <person name="Drula E."/>
            <person name="Varga T."/>
            <person name="Kohler A."/>
            <person name="Feng B."/>
            <person name="Cao Y."/>
            <person name="Lipzen A."/>
            <person name="Daum C."/>
            <person name="Hundley H."/>
            <person name="Pangilinan J."/>
            <person name="Johnson J."/>
            <person name="Barry K."/>
            <person name="LaButti K."/>
            <person name="Ng V."/>
            <person name="Ahrendt S."/>
            <person name="Min B."/>
            <person name="Choi I.G."/>
            <person name="Park H."/>
            <person name="Plett J.M."/>
            <person name="Magnuson J."/>
            <person name="Spatafora J.W."/>
            <person name="Nagy L.G."/>
            <person name="Henrissat B."/>
            <person name="Grigoriev I.V."/>
            <person name="Yang Z.L."/>
            <person name="Xu J."/>
            <person name="Martin F.M."/>
        </authorList>
    </citation>
    <scope>NUCLEOTIDE SEQUENCE</scope>
    <source>
        <strain evidence="1">ATCC 28755</strain>
    </source>
</reference>
<gene>
    <name evidence="1" type="ORF">BJ138DRAFT_1010139</name>
</gene>
<proteinExistence type="predicted"/>
<evidence type="ECO:0000313" key="1">
    <source>
        <dbReference type="EMBL" id="KAH7909793.1"/>
    </source>
</evidence>
<evidence type="ECO:0000313" key="2">
    <source>
        <dbReference type="Proteomes" id="UP000790377"/>
    </source>
</evidence>
<name>A0ACB8AAV4_9AGAM</name>
<dbReference type="Proteomes" id="UP000790377">
    <property type="component" value="Unassembled WGS sequence"/>
</dbReference>
<keyword evidence="2" id="KW-1185">Reference proteome</keyword>
<sequence length="302" mass="33410">MSKSSEFASIILPHLKEIEPNAQFIISLPVIKSSSGSKFYGKVGDASEVDQYVGEIESLKAINNAAPGLAPRVLAHGIAGVSEKHDRLGRPYFLSEYKDITSLNDKTGDILGKRMAEELHANSSSNGFGFSVPTFCGATRQENGWYKTWVECFDAMVGNLLVSLRERGTFSGLCTKGEEVRMRVIPYLLGSLSIQPALLHGDLWSGNAGTVGTTDEPVIFDPSSYYGHNEADLAIARIFGGFPRSFFVTYHKYRPKTEPVEQYELRTDLYELYHYLNHTVLFGSAYAGSAVKKMDRLLEQCP</sequence>
<comment type="caution">
    <text evidence="1">The sequence shown here is derived from an EMBL/GenBank/DDBJ whole genome shotgun (WGS) entry which is preliminary data.</text>
</comment>
<dbReference type="EMBL" id="MU267741">
    <property type="protein sequence ID" value="KAH7909793.1"/>
    <property type="molecule type" value="Genomic_DNA"/>
</dbReference>
<organism evidence="1 2">
    <name type="scientific">Hygrophoropsis aurantiaca</name>
    <dbReference type="NCBI Taxonomy" id="72124"/>
    <lineage>
        <taxon>Eukaryota</taxon>
        <taxon>Fungi</taxon>
        <taxon>Dikarya</taxon>
        <taxon>Basidiomycota</taxon>
        <taxon>Agaricomycotina</taxon>
        <taxon>Agaricomycetes</taxon>
        <taxon>Agaricomycetidae</taxon>
        <taxon>Boletales</taxon>
        <taxon>Coniophorineae</taxon>
        <taxon>Hygrophoropsidaceae</taxon>
        <taxon>Hygrophoropsis</taxon>
    </lineage>
</organism>
<protein>
    <submittedName>
        <fullName evidence="1">Fructosamine/Ketosamine-3-kinase</fullName>
    </submittedName>
</protein>
<accession>A0ACB8AAV4</accession>